<accession>A0A0J9CYZ1</accession>
<evidence type="ECO:0000313" key="1">
    <source>
        <dbReference type="EMBL" id="ATP18544.1"/>
    </source>
</evidence>
<sequence>MNTETTEITITDDFGADLAFTGLELGDFYHEQNGYGRWVTVYQTAAGQYAAALYSDRYNEDIQRRAVSAPTATELADAILDIDHRYLTAIKRAFKDAELVWAKRVD</sequence>
<dbReference type="AlphaFoldDB" id="A0A0J9CYZ1"/>
<evidence type="ECO:0000313" key="2">
    <source>
        <dbReference type="Proteomes" id="UP000037029"/>
    </source>
</evidence>
<dbReference type="RefSeq" id="WP_048938297.1">
    <property type="nucleotide sequence ID" value="NZ_CP020925.1"/>
</dbReference>
<name>A0A0J9CYZ1_SPHYA</name>
<proteinExistence type="predicted"/>
<organism evidence="1 2">
    <name type="scientific">Sphingobium yanoikuyae</name>
    <name type="common">Sphingomonas yanoikuyae</name>
    <dbReference type="NCBI Taxonomy" id="13690"/>
    <lineage>
        <taxon>Bacteria</taxon>
        <taxon>Pseudomonadati</taxon>
        <taxon>Pseudomonadota</taxon>
        <taxon>Alphaproteobacteria</taxon>
        <taxon>Sphingomonadales</taxon>
        <taxon>Sphingomonadaceae</taxon>
        <taxon>Sphingobium</taxon>
    </lineage>
</organism>
<reference evidence="1 2" key="1">
    <citation type="submission" date="2017-04" db="EMBL/GenBank/DDBJ databases">
        <title>Characterization, genome and methylation analysis of a phthalic acid esters degrading strain Sphingobium yanoikuyae SHJ.</title>
        <authorList>
            <person name="Feng L."/>
        </authorList>
    </citation>
    <scope>NUCLEOTIDE SEQUENCE [LARGE SCALE GENOMIC DNA]</scope>
    <source>
        <strain evidence="1 2">SHJ</strain>
    </source>
</reference>
<gene>
    <name evidence="1" type="ORF">BV87_09175</name>
</gene>
<dbReference type="EMBL" id="CP020925">
    <property type="protein sequence ID" value="ATP18544.1"/>
    <property type="molecule type" value="Genomic_DNA"/>
</dbReference>
<dbReference type="Proteomes" id="UP000037029">
    <property type="component" value="Chromosome"/>
</dbReference>
<protein>
    <submittedName>
        <fullName evidence="1">Uncharacterized protein</fullName>
    </submittedName>
</protein>